<evidence type="ECO:0000259" key="3">
    <source>
        <dbReference type="PROSITE" id="PS50144"/>
    </source>
</evidence>
<feature type="domain" description="MATH" evidence="3">
    <location>
        <begin position="6"/>
        <end position="132"/>
    </location>
</feature>
<protein>
    <recommendedName>
        <fullName evidence="3">MATH domain-containing protein</fullName>
    </recommendedName>
</protein>
<dbReference type="InterPro" id="IPR002083">
    <property type="entry name" value="MATH/TRAF_dom"/>
</dbReference>
<dbReference type="Proteomes" id="UP001642260">
    <property type="component" value="Unassembled WGS sequence"/>
</dbReference>
<dbReference type="SUPFAM" id="SSF49599">
    <property type="entry name" value="TRAF domain-like"/>
    <property type="match status" value="1"/>
</dbReference>
<gene>
    <name evidence="4" type="ORF">ERUC_LOCUS31162</name>
</gene>
<dbReference type="PROSITE" id="PS50144">
    <property type="entry name" value="MATH"/>
    <property type="match status" value="1"/>
</dbReference>
<evidence type="ECO:0000313" key="4">
    <source>
        <dbReference type="EMBL" id="CAH8369479.1"/>
    </source>
</evidence>
<sequence length="319" mass="35923">MAKLGGTKFTWVIKNFSSMKSRTRDSDIYDIGTTGYDCYLEAYRSTATKLEGLCIRIIYGSSLPTERRRCFKYRLTSVNQFSEELSIFGEGIQWFNPLNLDMAYTSVFLAQKFLGKDSGFLVNNQVKIVVEVDVLEDVPVETEITTKPETNIEKNNSAVSSVLLLEGSSTMESVDVNGFLVFPSQVGSVTRIFEKHPDIAVDFRAKNQHVRSACMSSLLGLIETLCKSLHELSIEDLIGATIALKHVKDAGFKVDWLEKNLEQVRAKKLKELSYLAMLKETEEKALKLKRKFKELDSLAEGQKKKLSATRTPLSFDDVV</sequence>
<reference evidence="4 5" key="1">
    <citation type="submission" date="2022-03" db="EMBL/GenBank/DDBJ databases">
        <authorList>
            <person name="Macdonald S."/>
            <person name="Ahmed S."/>
            <person name="Newling K."/>
        </authorList>
    </citation>
    <scope>NUCLEOTIDE SEQUENCE [LARGE SCALE GENOMIC DNA]</scope>
</reference>
<evidence type="ECO:0000256" key="1">
    <source>
        <dbReference type="ARBA" id="ARBA00023054"/>
    </source>
</evidence>
<evidence type="ECO:0000313" key="5">
    <source>
        <dbReference type="Proteomes" id="UP001642260"/>
    </source>
</evidence>
<dbReference type="PANTHER" id="PTHR46236:SF33">
    <property type="entry name" value="MEPRIN AND TRAF-LIKE DOMAIN-CONTAINING PROTEIN-RELATED"/>
    <property type="match status" value="1"/>
</dbReference>
<dbReference type="CDD" id="cd00121">
    <property type="entry name" value="MATH"/>
    <property type="match status" value="1"/>
</dbReference>
<dbReference type="Gene3D" id="2.60.210.10">
    <property type="entry name" value="Apoptosis, Tumor Necrosis Factor Receptor Associated Protein 2, Chain A"/>
    <property type="match status" value="1"/>
</dbReference>
<name>A0ABC8L5E2_ERUVS</name>
<dbReference type="PANTHER" id="PTHR46236">
    <property type="entry name" value="TRAF-LIKE SUPERFAMILY PROTEIN"/>
    <property type="match status" value="1"/>
</dbReference>
<proteinExistence type="predicted"/>
<keyword evidence="1" id="KW-0175">Coiled coil</keyword>
<dbReference type="AlphaFoldDB" id="A0ABC8L5E2"/>
<organism evidence="4 5">
    <name type="scientific">Eruca vesicaria subsp. sativa</name>
    <name type="common">Garden rocket</name>
    <name type="synonym">Eruca sativa</name>
    <dbReference type="NCBI Taxonomy" id="29727"/>
    <lineage>
        <taxon>Eukaryota</taxon>
        <taxon>Viridiplantae</taxon>
        <taxon>Streptophyta</taxon>
        <taxon>Embryophyta</taxon>
        <taxon>Tracheophyta</taxon>
        <taxon>Spermatophyta</taxon>
        <taxon>Magnoliopsida</taxon>
        <taxon>eudicotyledons</taxon>
        <taxon>Gunneridae</taxon>
        <taxon>Pentapetalae</taxon>
        <taxon>rosids</taxon>
        <taxon>malvids</taxon>
        <taxon>Brassicales</taxon>
        <taxon>Brassicaceae</taxon>
        <taxon>Brassiceae</taxon>
        <taxon>Eruca</taxon>
    </lineage>
</organism>
<keyword evidence="5" id="KW-1185">Reference proteome</keyword>
<accession>A0ABC8L5E2</accession>
<evidence type="ECO:0000256" key="2">
    <source>
        <dbReference type="SAM" id="MobiDB-lite"/>
    </source>
</evidence>
<feature type="region of interest" description="Disordered" evidence="2">
    <location>
        <begin position="300"/>
        <end position="319"/>
    </location>
</feature>
<dbReference type="EMBL" id="CAKOAT010419376">
    <property type="protein sequence ID" value="CAH8369479.1"/>
    <property type="molecule type" value="Genomic_DNA"/>
</dbReference>
<dbReference type="InterPro" id="IPR008974">
    <property type="entry name" value="TRAF-like"/>
</dbReference>
<comment type="caution">
    <text evidence="4">The sequence shown here is derived from an EMBL/GenBank/DDBJ whole genome shotgun (WGS) entry which is preliminary data.</text>
</comment>
<dbReference type="InterPro" id="IPR050804">
    <property type="entry name" value="MCC"/>
</dbReference>